<dbReference type="AlphaFoldDB" id="A0A8J6AQA9"/>
<dbReference type="SUPFAM" id="SSF51556">
    <property type="entry name" value="Metallo-dependent hydrolases"/>
    <property type="match status" value="1"/>
</dbReference>
<evidence type="ECO:0000256" key="8">
    <source>
        <dbReference type="ARBA" id="ARBA00022808"/>
    </source>
</evidence>
<keyword evidence="6" id="KW-0479">Metal-binding</keyword>
<keyword evidence="10" id="KW-0408">Iron</keyword>
<evidence type="ECO:0000313" key="12">
    <source>
        <dbReference type="EMBL" id="KAG9391201.1"/>
    </source>
</evidence>
<evidence type="ECO:0000256" key="9">
    <source>
        <dbReference type="ARBA" id="ARBA00022833"/>
    </source>
</evidence>
<keyword evidence="8" id="KW-0369">Histidine metabolism</keyword>
<dbReference type="GO" id="GO:0050480">
    <property type="term" value="F:imidazolonepropionase activity"/>
    <property type="evidence" value="ECO:0007669"/>
    <property type="project" value="UniProtKB-EC"/>
</dbReference>
<dbReference type="FunFam" id="3.20.20.140:FF:000007">
    <property type="entry name" value="Imidazolonepropionase"/>
    <property type="match status" value="1"/>
</dbReference>
<sequence length="404" mass="42390">MNNIVVYEDGALAISGGKIVAVGTTTDVMAALSTKSMSEASFEQVVEAQGKVILPGLVEAHTHAVYAGDRAHEFAMKLAGATYMEVHKAGGGIGFTVAATREATPEALHHDLMTRLDAMVAHGSTTIEVKSGYGLDAATEVKMLETVHKASKTHPARLIPTYLAHSVPKGMTSAEAVNDVINVQLPAVLEAKAAGRLDVEIVDVFCEKGVFNHDETKVILEAGAKAGLRINFHGDELSNTASAELGAELGACGVSHLECVSDGGIKAMAMSGTVAVLLPSTAYILRIEQPPARKLIDSGVPVALASDYNPNVPCLSLPFIMHLGCVAMHMTLPEALTACTINAAAALGVSDKVGSLEVGKEGDFIVLDSPRWEHVVYQLADVPLDSVYSGGKRVFKKTVDVGRK</sequence>
<dbReference type="GO" id="GO:0019556">
    <property type="term" value="P:L-histidine catabolic process to glutamate and formamide"/>
    <property type="evidence" value="ECO:0007669"/>
    <property type="project" value="UniProtKB-UniPathway"/>
</dbReference>
<protein>
    <recommendedName>
        <fullName evidence="5">Probable imidazolonepropionase</fullName>
        <ecNumber evidence="4">3.5.2.7</ecNumber>
    </recommendedName>
</protein>
<dbReference type="InterPro" id="IPR032466">
    <property type="entry name" value="Metal_Hydrolase"/>
</dbReference>
<dbReference type="CDD" id="cd01296">
    <property type="entry name" value="Imidazolone-5PH"/>
    <property type="match status" value="1"/>
</dbReference>
<comment type="catalytic activity">
    <reaction evidence="1">
        <text>4-imidazolone-5-propanoate + H2O = N-formimidoyl-L-glutamate</text>
        <dbReference type="Rhea" id="RHEA:23660"/>
        <dbReference type="ChEBI" id="CHEBI:15377"/>
        <dbReference type="ChEBI" id="CHEBI:58928"/>
        <dbReference type="ChEBI" id="CHEBI:77893"/>
        <dbReference type="EC" id="3.5.2.7"/>
    </reaction>
</comment>
<evidence type="ECO:0000256" key="4">
    <source>
        <dbReference type="ARBA" id="ARBA00012864"/>
    </source>
</evidence>
<accession>A0A8J6AQA9</accession>
<evidence type="ECO:0000256" key="3">
    <source>
        <dbReference type="ARBA" id="ARBA00008002"/>
    </source>
</evidence>
<proteinExistence type="inferred from homology"/>
<evidence type="ECO:0000256" key="7">
    <source>
        <dbReference type="ARBA" id="ARBA00022801"/>
    </source>
</evidence>
<dbReference type="GO" id="GO:0005737">
    <property type="term" value="C:cytoplasm"/>
    <property type="evidence" value="ECO:0007669"/>
    <property type="project" value="InterPro"/>
</dbReference>
<reference evidence="12" key="1">
    <citation type="submission" date="2021-05" db="EMBL/GenBank/DDBJ databases">
        <title>A free-living protist that lacks canonical eukaryotic 1 DNA replication and segregation systems.</title>
        <authorList>
            <person name="Salas-Leiva D.E."/>
            <person name="Tromer E.C."/>
            <person name="Curtis B.A."/>
            <person name="Jerlstrom-Hultqvist J."/>
            <person name="Kolisko M."/>
            <person name="Yi Z."/>
            <person name="Salas-Leiva J.S."/>
            <person name="Gallot-Lavallee L."/>
            <person name="Kops G.J.P.L."/>
            <person name="Archibald J.M."/>
            <person name="Simpson A.G.B."/>
            <person name="Roger A.J."/>
        </authorList>
    </citation>
    <scope>NUCLEOTIDE SEQUENCE</scope>
    <source>
        <strain evidence="12">BICM</strain>
    </source>
</reference>
<dbReference type="NCBIfam" id="TIGR01224">
    <property type="entry name" value="hutI"/>
    <property type="match status" value="1"/>
</dbReference>
<gene>
    <name evidence="12" type="ORF">J8273_7475</name>
</gene>
<evidence type="ECO:0000256" key="2">
    <source>
        <dbReference type="ARBA" id="ARBA00004758"/>
    </source>
</evidence>
<dbReference type="OrthoDB" id="194468at2759"/>
<evidence type="ECO:0000256" key="5">
    <source>
        <dbReference type="ARBA" id="ARBA00013406"/>
    </source>
</evidence>
<dbReference type="UniPathway" id="UPA00379">
    <property type="reaction ID" value="UER00551"/>
</dbReference>
<dbReference type="EC" id="3.5.2.7" evidence="4"/>
<dbReference type="GO" id="GO:0046872">
    <property type="term" value="F:metal ion binding"/>
    <property type="evidence" value="ECO:0007669"/>
    <property type="project" value="UniProtKB-KW"/>
</dbReference>
<keyword evidence="7" id="KW-0378">Hydrolase</keyword>
<evidence type="ECO:0000256" key="1">
    <source>
        <dbReference type="ARBA" id="ARBA00000853"/>
    </source>
</evidence>
<dbReference type="Pfam" id="PF01979">
    <property type="entry name" value="Amidohydro_1"/>
    <property type="match status" value="1"/>
</dbReference>
<evidence type="ECO:0000256" key="6">
    <source>
        <dbReference type="ARBA" id="ARBA00022723"/>
    </source>
</evidence>
<dbReference type="InterPro" id="IPR006680">
    <property type="entry name" value="Amidohydro-rel"/>
</dbReference>
<dbReference type="PANTHER" id="PTHR42752:SF1">
    <property type="entry name" value="IMIDAZOLONEPROPIONASE-RELATED"/>
    <property type="match status" value="1"/>
</dbReference>
<dbReference type="Gene3D" id="2.30.40.10">
    <property type="entry name" value="Urease, subunit C, domain 1"/>
    <property type="match status" value="1"/>
</dbReference>
<evidence type="ECO:0000313" key="13">
    <source>
        <dbReference type="Proteomes" id="UP000717585"/>
    </source>
</evidence>
<comment type="similarity">
    <text evidence="3">Belongs to the metallo-dependent hydrolases superfamily. HutI family.</text>
</comment>
<dbReference type="EMBL" id="JAHDYR010000062">
    <property type="protein sequence ID" value="KAG9391201.1"/>
    <property type="molecule type" value="Genomic_DNA"/>
</dbReference>
<name>A0A8J6AQA9_9EUKA</name>
<dbReference type="Proteomes" id="UP000717585">
    <property type="component" value="Unassembled WGS sequence"/>
</dbReference>
<dbReference type="PANTHER" id="PTHR42752">
    <property type="entry name" value="IMIDAZOLONEPROPIONASE"/>
    <property type="match status" value="1"/>
</dbReference>
<keyword evidence="13" id="KW-1185">Reference proteome</keyword>
<evidence type="ECO:0000259" key="11">
    <source>
        <dbReference type="Pfam" id="PF01979"/>
    </source>
</evidence>
<dbReference type="InterPro" id="IPR011059">
    <property type="entry name" value="Metal-dep_hydrolase_composite"/>
</dbReference>
<dbReference type="Gene3D" id="3.20.20.140">
    <property type="entry name" value="Metal-dependent hydrolases"/>
    <property type="match status" value="1"/>
</dbReference>
<dbReference type="GO" id="GO:0019557">
    <property type="term" value="P:L-histidine catabolic process to glutamate and formate"/>
    <property type="evidence" value="ECO:0007669"/>
    <property type="project" value="UniProtKB-UniPathway"/>
</dbReference>
<organism evidence="12 13">
    <name type="scientific">Carpediemonas membranifera</name>
    <dbReference type="NCBI Taxonomy" id="201153"/>
    <lineage>
        <taxon>Eukaryota</taxon>
        <taxon>Metamonada</taxon>
        <taxon>Carpediemonas-like organisms</taxon>
        <taxon>Carpediemonas</taxon>
    </lineage>
</organism>
<comment type="caution">
    <text evidence="12">The sequence shown here is derived from an EMBL/GenBank/DDBJ whole genome shotgun (WGS) entry which is preliminary data.</text>
</comment>
<evidence type="ECO:0000256" key="10">
    <source>
        <dbReference type="ARBA" id="ARBA00023004"/>
    </source>
</evidence>
<feature type="domain" description="Amidohydrolase-related" evidence="11">
    <location>
        <begin position="52"/>
        <end position="394"/>
    </location>
</feature>
<dbReference type="InterPro" id="IPR005920">
    <property type="entry name" value="HutI"/>
</dbReference>
<dbReference type="SUPFAM" id="SSF51338">
    <property type="entry name" value="Composite domain of metallo-dependent hydrolases"/>
    <property type="match status" value="1"/>
</dbReference>
<comment type="pathway">
    <text evidence="2">Amino-acid degradation; L-histidine degradation into L-glutamate; N-formimidoyl-L-glutamate from L-histidine: step 3/3.</text>
</comment>
<keyword evidence="9" id="KW-0862">Zinc</keyword>